<gene>
    <name evidence="3 4" type="primary">LOC115211980</name>
</gene>
<evidence type="ECO:0000313" key="4">
    <source>
        <dbReference type="RefSeq" id="XP_036358876.1"/>
    </source>
</evidence>
<feature type="region of interest" description="Disordered" evidence="1">
    <location>
        <begin position="62"/>
        <end position="83"/>
    </location>
</feature>
<evidence type="ECO:0000256" key="1">
    <source>
        <dbReference type="SAM" id="MobiDB-lite"/>
    </source>
</evidence>
<protein>
    <submittedName>
        <fullName evidence="3 4">Zinc finger and BTB domain-containing protein 4-like</fullName>
    </submittedName>
</protein>
<feature type="region of interest" description="Disordered" evidence="1">
    <location>
        <begin position="1"/>
        <end position="36"/>
    </location>
</feature>
<name>A0A6P7SEM7_9MOLL</name>
<sequence length="176" mass="18937">MKLSRKLHSGAAPASSDNQELNEQQQTTDCQSDAQPLLADEVNNDIVTEFFSSTLQARSNILNGSLGPLHLPPHRSITSPQHPTQDLLETLNMHQYQGQKLAAARRKQKRQQEILAQNSEHIRQIGEKLQKPRSSVDAGLPANGAASSSSASSSPSSSSFSSSPSPSSFSSPQPPQ</sequence>
<reference evidence="3 4" key="1">
    <citation type="submission" date="2025-08" db="UniProtKB">
        <authorList>
            <consortium name="RefSeq"/>
        </authorList>
    </citation>
    <scope>IDENTIFICATION</scope>
</reference>
<accession>A0A6P7SEM7</accession>
<feature type="compositionally biased region" description="Low complexity" evidence="1">
    <location>
        <begin position="146"/>
        <end position="176"/>
    </location>
</feature>
<proteinExistence type="predicted"/>
<keyword evidence="2" id="KW-1185">Reference proteome</keyword>
<evidence type="ECO:0000313" key="3">
    <source>
        <dbReference type="RefSeq" id="XP_029636615.1"/>
    </source>
</evidence>
<organism evidence="2 3">
    <name type="scientific">Octopus sinensis</name>
    <name type="common">East Asian common octopus</name>
    <dbReference type="NCBI Taxonomy" id="2607531"/>
    <lineage>
        <taxon>Eukaryota</taxon>
        <taxon>Metazoa</taxon>
        <taxon>Spiralia</taxon>
        <taxon>Lophotrochozoa</taxon>
        <taxon>Mollusca</taxon>
        <taxon>Cephalopoda</taxon>
        <taxon>Coleoidea</taxon>
        <taxon>Octopodiformes</taxon>
        <taxon>Octopoda</taxon>
        <taxon>Incirrata</taxon>
        <taxon>Octopodidae</taxon>
        <taxon>Octopus</taxon>
    </lineage>
</organism>
<dbReference type="AlphaFoldDB" id="A0A6P7SEM7"/>
<dbReference type="KEGG" id="osn:115211980"/>
<dbReference type="RefSeq" id="XP_029636615.1">
    <property type="nucleotide sequence ID" value="XM_029780755.2"/>
</dbReference>
<dbReference type="Proteomes" id="UP000515154">
    <property type="component" value="Linkage group LG5"/>
</dbReference>
<feature type="compositionally biased region" description="Polar residues" evidence="1">
    <location>
        <begin position="15"/>
        <end position="34"/>
    </location>
</feature>
<feature type="compositionally biased region" description="Basic and acidic residues" evidence="1">
    <location>
        <begin position="120"/>
        <end position="130"/>
    </location>
</feature>
<evidence type="ECO:0000313" key="2">
    <source>
        <dbReference type="Proteomes" id="UP000515154"/>
    </source>
</evidence>
<dbReference type="RefSeq" id="XP_036358876.1">
    <property type="nucleotide sequence ID" value="XM_036502983.1"/>
</dbReference>
<feature type="region of interest" description="Disordered" evidence="1">
    <location>
        <begin position="98"/>
        <end position="176"/>
    </location>
</feature>